<name>A0ACB8T196_9AGAM</name>
<reference evidence="1" key="1">
    <citation type="submission" date="2021-03" db="EMBL/GenBank/DDBJ databases">
        <authorList>
            <consortium name="DOE Joint Genome Institute"/>
            <person name="Ahrendt S."/>
            <person name="Looney B.P."/>
            <person name="Miyauchi S."/>
            <person name="Morin E."/>
            <person name="Drula E."/>
            <person name="Courty P.E."/>
            <person name="Chicoki N."/>
            <person name="Fauchery L."/>
            <person name="Kohler A."/>
            <person name="Kuo A."/>
            <person name="Labutti K."/>
            <person name="Pangilinan J."/>
            <person name="Lipzen A."/>
            <person name="Riley R."/>
            <person name="Andreopoulos W."/>
            <person name="He G."/>
            <person name="Johnson J."/>
            <person name="Barry K.W."/>
            <person name="Grigoriev I.V."/>
            <person name="Nagy L."/>
            <person name="Hibbett D."/>
            <person name="Henrissat B."/>
            <person name="Matheny P.B."/>
            <person name="Labbe J."/>
            <person name="Martin F."/>
        </authorList>
    </citation>
    <scope>NUCLEOTIDE SEQUENCE</scope>
    <source>
        <strain evidence="1">HHB10654</strain>
    </source>
</reference>
<sequence length="131" mass="14242">MHPSLTFLLSRLSSAPSLSVPVTQPFPPAAEDMDAVMETTLTDLPPWSIKNTSTIEAPSEFAIASYRQSLTSSQVPQALEHASIHASDACFLSCRSRGGRDALWRYVSEKGNFVISRAALGNRKFSDQITA</sequence>
<reference evidence="1" key="2">
    <citation type="journal article" date="2022" name="New Phytol.">
        <title>Evolutionary transition to the ectomycorrhizal habit in the genomes of a hyperdiverse lineage of mushroom-forming fungi.</title>
        <authorList>
            <person name="Looney B."/>
            <person name="Miyauchi S."/>
            <person name="Morin E."/>
            <person name="Drula E."/>
            <person name="Courty P.E."/>
            <person name="Kohler A."/>
            <person name="Kuo A."/>
            <person name="LaButti K."/>
            <person name="Pangilinan J."/>
            <person name="Lipzen A."/>
            <person name="Riley R."/>
            <person name="Andreopoulos W."/>
            <person name="He G."/>
            <person name="Johnson J."/>
            <person name="Nolan M."/>
            <person name="Tritt A."/>
            <person name="Barry K.W."/>
            <person name="Grigoriev I.V."/>
            <person name="Nagy L.G."/>
            <person name="Hibbett D."/>
            <person name="Henrissat B."/>
            <person name="Matheny P.B."/>
            <person name="Labbe J."/>
            <person name="Martin F.M."/>
        </authorList>
    </citation>
    <scope>NUCLEOTIDE SEQUENCE</scope>
    <source>
        <strain evidence="1">HHB10654</strain>
    </source>
</reference>
<keyword evidence="2" id="KW-1185">Reference proteome</keyword>
<comment type="caution">
    <text evidence="1">The sequence shown here is derived from an EMBL/GenBank/DDBJ whole genome shotgun (WGS) entry which is preliminary data.</text>
</comment>
<dbReference type="EMBL" id="MU277207">
    <property type="protein sequence ID" value="KAI0062459.1"/>
    <property type="molecule type" value="Genomic_DNA"/>
</dbReference>
<proteinExistence type="predicted"/>
<protein>
    <submittedName>
        <fullName evidence="1">Uncharacterized protein</fullName>
    </submittedName>
</protein>
<evidence type="ECO:0000313" key="1">
    <source>
        <dbReference type="EMBL" id="KAI0062459.1"/>
    </source>
</evidence>
<gene>
    <name evidence="1" type="ORF">BV25DRAFT_1825455</name>
</gene>
<evidence type="ECO:0000313" key="2">
    <source>
        <dbReference type="Proteomes" id="UP000814140"/>
    </source>
</evidence>
<organism evidence="1 2">
    <name type="scientific">Artomyces pyxidatus</name>
    <dbReference type="NCBI Taxonomy" id="48021"/>
    <lineage>
        <taxon>Eukaryota</taxon>
        <taxon>Fungi</taxon>
        <taxon>Dikarya</taxon>
        <taxon>Basidiomycota</taxon>
        <taxon>Agaricomycotina</taxon>
        <taxon>Agaricomycetes</taxon>
        <taxon>Russulales</taxon>
        <taxon>Auriscalpiaceae</taxon>
        <taxon>Artomyces</taxon>
    </lineage>
</organism>
<dbReference type="Proteomes" id="UP000814140">
    <property type="component" value="Unassembled WGS sequence"/>
</dbReference>
<accession>A0ACB8T196</accession>